<reference evidence="3" key="1">
    <citation type="submission" date="2012-12" db="EMBL/GenBank/DDBJ databases">
        <authorList>
            <person name="Hellsten U."/>
            <person name="Grimwood J."/>
            <person name="Chapman J.A."/>
            <person name="Shapiro H."/>
            <person name="Aerts A."/>
            <person name="Otillar R.P."/>
            <person name="Terry A.Y."/>
            <person name="Boore J.L."/>
            <person name="Simakov O."/>
            <person name="Marletaz F."/>
            <person name="Cho S.-J."/>
            <person name="Edsinger-Gonzales E."/>
            <person name="Havlak P."/>
            <person name="Kuo D.-H."/>
            <person name="Larsson T."/>
            <person name="Lv J."/>
            <person name="Arendt D."/>
            <person name="Savage R."/>
            <person name="Osoegawa K."/>
            <person name="de Jong P."/>
            <person name="Lindberg D.R."/>
            <person name="Seaver E.C."/>
            <person name="Weisblat D.A."/>
            <person name="Putnam N.H."/>
            <person name="Grigoriev I.V."/>
            <person name="Rokhsar D.S."/>
        </authorList>
    </citation>
    <scope>NUCLEOTIDE SEQUENCE</scope>
    <source>
        <strain evidence="3">I ESC-2004</strain>
    </source>
</reference>
<dbReference type="EMBL" id="AMQN01011122">
    <property type="status" value="NOT_ANNOTATED_CDS"/>
    <property type="molecule type" value="Genomic_DNA"/>
</dbReference>
<dbReference type="Proteomes" id="UP000014760">
    <property type="component" value="Unassembled WGS sequence"/>
</dbReference>
<dbReference type="EMBL" id="KB308705">
    <property type="protein sequence ID" value="ELT96973.1"/>
    <property type="molecule type" value="Genomic_DNA"/>
</dbReference>
<dbReference type="HOGENOM" id="CLU_1662475_0_0_1"/>
<proteinExistence type="predicted"/>
<reference evidence="2" key="3">
    <citation type="submission" date="2015-06" db="UniProtKB">
        <authorList>
            <consortium name="EnsemblMetazoa"/>
        </authorList>
    </citation>
    <scope>IDENTIFICATION</scope>
</reference>
<evidence type="ECO:0000313" key="3">
    <source>
        <dbReference type="Proteomes" id="UP000014760"/>
    </source>
</evidence>
<reference evidence="1 3" key="2">
    <citation type="journal article" date="2013" name="Nature">
        <title>Insights into bilaterian evolution from three spiralian genomes.</title>
        <authorList>
            <person name="Simakov O."/>
            <person name="Marletaz F."/>
            <person name="Cho S.J."/>
            <person name="Edsinger-Gonzales E."/>
            <person name="Havlak P."/>
            <person name="Hellsten U."/>
            <person name="Kuo D.H."/>
            <person name="Larsson T."/>
            <person name="Lv J."/>
            <person name="Arendt D."/>
            <person name="Savage R."/>
            <person name="Osoegawa K."/>
            <person name="de Jong P."/>
            <person name="Grimwood J."/>
            <person name="Chapman J.A."/>
            <person name="Shapiro H."/>
            <person name="Aerts A."/>
            <person name="Otillar R.P."/>
            <person name="Terry A.Y."/>
            <person name="Boore J.L."/>
            <person name="Grigoriev I.V."/>
            <person name="Lindberg D.R."/>
            <person name="Seaver E.C."/>
            <person name="Weisblat D.A."/>
            <person name="Putnam N.H."/>
            <person name="Rokhsar D.S."/>
        </authorList>
    </citation>
    <scope>NUCLEOTIDE SEQUENCE</scope>
    <source>
        <strain evidence="1 3">I ESC-2004</strain>
    </source>
</reference>
<dbReference type="AlphaFoldDB" id="R7TSV4"/>
<evidence type="ECO:0000313" key="1">
    <source>
        <dbReference type="EMBL" id="ELT96973.1"/>
    </source>
</evidence>
<evidence type="ECO:0000313" key="2">
    <source>
        <dbReference type="EnsemblMetazoa" id="CapteP217169"/>
    </source>
</evidence>
<name>R7TSV4_CAPTE</name>
<protein>
    <submittedName>
        <fullName evidence="1 2">Uncharacterized protein</fullName>
    </submittedName>
</protein>
<gene>
    <name evidence="1" type="ORF">CAPTEDRAFT_217169</name>
</gene>
<dbReference type="EnsemblMetazoa" id="CapteT217169">
    <property type="protein sequence ID" value="CapteP217169"/>
    <property type="gene ID" value="CapteG217169"/>
</dbReference>
<organism evidence="1">
    <name type="scientific">Capitella teleta</name>
    <name type="common">Polychaete worm</name>
    <dbReference type="NCBI Taxonomy" id="283909"/>
    <lineage>
        <taxon>Eukaryota</taxon>
        <taxon>Metazoa</taxon>
        <taxon>Spiralia</taxon>
        <taxon>Lophotrochozoa</taxon>
        <taxon>Annelida</taxon>
        <taxon>Polychaeta</taxon>
        <taxon>Sedentaria</taxon>
        <taxon>Scolecida</taxon>
        <taxon>Capitellidae</taxon>
        <taxon>Capitella</taxon>
    </lineage>
</organism>
<accession>R7TSV4</accession>
<keyword evidence="3" id="KW-1185">Reference proteome</keyword>
<sequence length="159" mass="17391">MKCISSVLHRQLGVEDGLPPQTSKRVAKLVKVKMQIMLKFKNDVLYRFSICRGCVDALSLPLFLSSSLNEGPGIQQMGESTEAAEQPSHDLQDPENLEFTFTAATIKEDVKRMPKEIRGLVAAGQIVQNGISSDGIDAIVGISTMARDCKDCPYSATFK</sequence>